<dbReference type="GO" id="GO:0015074">
    <property type="term" value="P:DNA integration"/>
    <property type="evidence" value="ECO:0007669"/>
    <property type="project" value="UniProtKB-KW"/>
</dbReference>
<evidence type="ECO:0000313" key="6">
    <source>
        <dbReference type="EMBL" id="NFV80987.1"/>
    </source>
</evidence>
<dbReference type="Gene3D" id="1.10.443.10">
    <property type="entry name" value="Intergrase catalytic core"/>
    <property type="match status" value="1"/>
</dbReference>
<evidence type="ECO:0000313" key="7">
    <source>
        <dbReference type="Proteomes" id="UP000480684"/>
    </source>
</evidence>
<evidence type="ECO:0000259" key="5">
    <source>
        <dbReference type="PROSITE" id="PS51898"/>
    </source>
</evidence>
<dbReference type="GO" id="GO:0006310">
    <property type="term" value="P:DNA recombination"/>
    <property type="evidence" value="ECO:0007669"/>
    <property type="project" value="UniProtKB-KW"/>
</dbReference>
<name>A0A7C9UUM4_9PROT</name>
<dbReference type="RefSeq" id="WP_163680189.1">
    <property type="nucleotide sequence ID" value="NZ_JAAIYP010000038.1"/>
</dbReference>
<dbReference type="Pfam" id="PF00589">
    <property type="entry name" value="Phage_integrase"/>
    <property type="match status" value="1"/>
</dbReference>
<keyword evidence="3" id="KW-0238">DNA-binding</keyword>
<dbReference type="InterPro" id="IPR050090">
    <property type="entry name" value="Tyrosine_recombinase_XerCD"/>
</dbReference>
<keyword evidence="4" id="KW-0233">DNA recombination</keyword>
<evidence type="ECO:0000256" key="1">
    <source>
        <dbReference type="ARBA" id="ARBA00008857"/>
    </source>
</evidence>
<evidence type="ECO:0000256" key="4">
    <source>
        <dbReference type="ARBA" id="ARBA00023172"/>
    </source>
</evidence>
<sequence>MKQAKVLSESELKRVLAVIASRKHAARNRAALMLSFYAGMRVGEIAALTVKDVLTGDGQVKDQVLLRGAITKTGEARAVFVGDKLRKELERYVAALKVAQRPGDTPFLLTQKQTAFSPNTLCQLFTNLYAAAGIDGASSHSGRRWFITRLAHSGVSAKVIMTLAGHRHLSTTQRYIEVNDAMMRAAVEIL</sequence>
<dbReference type="GO" id="GO:0003677">
    <property type="term" value="F:DNA binding"/>
    <property type="evidence" value="ECO:0007669"/>
    <property type="project" value="UniProtKB-KW"/>
</dbReference>
<evidence type="ECO:0000256" key="3">
    <source>
        <dbReference type="ARBA" id="ARBA00023125"/>
    </source>
</evidence>
<feature type="domain" description="Tyr recombinase" evidence="5">
    <location>
        <begin position="2"/>
        <end position="188"/>
    </location>
</feature>
<dbReference type="InterPro" id="IPR013762">
    <property type="entry name" value="Integrase-like_cat_sf"/>
</dbReference>
<keyword evidence="7" id="KW-1185">Reference proteome</keyword>
<keyword evidence="2" id="KW-0229">DNA integration</keyword>
<evidence type="ECO:0000256" key="2">
    <source>
        <dbReference type="ARBA" id="ARBA00022908"/>
    </source>
</evidence>
<dbReference type="CDD" id="cd00397">
    <property type="entry name" value="DNA_BRE_C"/>
    <property type="match status" value="1"/>
</dbReference>
<dbReference type="Proteomes" id="UP000480684">
    <property type="component" value="Unassembled WGS sequence"/>
</dbReference>
<comment type="similarity">
    <text evidence="1">Belongs to the 'phage' integrase family.</text>
</comment>
<accession>A0A7C9UUM4</accession>
<dbReference type="InterPro" id="IPR002104">
    <property type="entry name" value="Integrase_catalytic"/>
</dbReference>
<proteinExistence type="inferred from homology"/>
<protein>
    <submittedName>
        <fullName evidence="6">Site-specific integrase</fullName>
    </submittedName>
</protein>
<gene>
    <name evidence="6" type="ORF">G4223_12790</name>
</gene>
<dbReference type="AlphaFoldDB" id="A0A7C9UUM4"/>
<dbReference type="PANTHER" id="PTHR30349:SF41">
    <property type="entry name" value="INTEGRASE_RECOMBINASE PROTEIN MJ0367-RELATED"/>
    <property type="match status" value="1"/>
</dbReference>
<dbReference type="SUPFAM" id="SSF56349">
    <property type="entry name" value="DNA breaking-rejoining enzymes"/>
    <property type="match status" value="1"/>
</dbReference>
<dbReference type="PANTHER" id="PTHR30349">
    <property type="entry name" value="PHAGE INTEGRASE-RELATED"/>
    <property type="match status" value="1"/>
</dbReference>
<comment type="caution">
    <text evidence="6">The sequence shown here is derived from an EMBL/GenBank/DDBJ whole genome shotgun (WGS) entry which is preliminary data.</text>
</comment>
<reference evidence="6 7" key="1">
    <citation type="submission" date="2020-02" db="EMBL/GenBank/DDBJ databases">
        <authorList>
            <person name="Dziuba M."/>
            <person name="Kuznetsov B."/>
            <person name="Mardanov A."/>
            <person name="Ravin N."/>
            <person name="Grouzdev D."/>
        </authorList>
    </citation>
    <scope>NUCLEOTIDE SEQUENCE [LARGE SCALE GENOMIC DNA]</scope>
    <source>
        <strain evidence="6 7">SpK</strain>
    </source>
</reference>
<dbReference type="InterPro" id="IPR011010">
    <property type="entry name" value="DNA_brk_join_enz"/>
</dbReference>
<dbReference type="EMBL" id="JAAIYP010000038">
    <property type="protein sequence ID" value="NFV80987.1"/>
    <property type="molecule type" value="Genomic_DNA"/>
</dbReference>
<organism evidence="6 7">
    <name type="scientific">Magnetospirillum aberrantis SpK</name>
    <dbReference type="NCBI Taxonomy" id="908842"/>
    <lineage>
        <taxon>Bacteria</taxon>
        <taxon>Pseudomonadati</taxon>
        <taxon>Pseudomonadota</taxon>
        <taxon>Alphaproteobacteria</taxon>
        <taxon>Rhodospirillales</taxon>
        <taxon>Rhodospirillaceae</taxon>
        <taxon>Magnetospirillum</taxon>
    </lineage>
</organism>
<dbReference type="PROSITE" id="PS51898">
    <property type="entry name" value="TYR_RECOMBINASE"/>
    <property type="match status" value="1"/>
</dbReference>